<reference evidence="1" key="1">
    <citation type="submission" date="2020-08" db="EMBL/GenBank/DDBJ databases">
        <title>Multicomponent nature underlies the extraordinary mechanical properties of spider dragline silk.</title>
        <authorList>
            <person name="Kono N."/>
            <person name="Nakamura H."/>
            <person name="Mori M."/>
            <person name="Yoshida Y."/>
            <person name="Ohtoshi R."/>
            <person name="Malay A.D."/>
            <person name="Moran D.A.P."/>
            <person name="Tomita M."/>
            <person name="Numata K."/>
            <person name="Arakawa K."/>
        </authorList>
    </citation>
    <scope>NUCLEOTIDE SEQUENCE</scope>
</reference>
<dbReference type="Proteomes" id="UP000887159">
    <property type="component" value="Unassembled WGS sequence"/>
</dbReference>
<protein>
    <submittedName>
        <fullName evidence="1">Uncharacterized protein</fullName>
    </submittedName>
</protein>
<accession>A0A8X6UW07</accession>
<organism evidence="1 2">
    <name type="scientific">Trichonephila clavipes</name>
    <name type="common">Golden silk orbweaver</name>
    <name type="synonym">Nephila clavipes</name>
    <dbReference type="NCBI Taxonomy" id="2585209"/>
    <lineage>
        <taxon>Eukaryota</taxon>
        <taxon>Metazoa</taxon>
        <taxon>Ecdysozoa</taxon>
        <taxon>Arthropoda</taxon>
        <taxon>Chelicerata</taxon>
        <taxon>Arachnida</taxon>
        <taxon>Araneae</taxon>
        <taxon>Araneomorphae</taxon>
        <taxon>Entelegynae</taxon>
        <taxon>Araneoidea</taxon>
        <taxon>Nephilidae</taxon>
        <taxon>Trichonephila</taxon>
    </lineage>
</organism>
<dbReference type="EMBL" id="BMAU01021084">
    <property type="protein sequence ID" value="GFX89893.1"/>
    <property type="molecule type" value="Genomic_DNA"/>
</dbReference>
<gene>
    <name evidence="1" type="primary">X777_16489</name>
    <name evidence="1" type="ORF">TNCV_1535401</name>
</gene>
<keyword evidence="2" id="KW-1185">Reference proteome</keyword>
<evidence type="ECO:0000313" key="1">
    <source>
        <dbReference type="EMBL" id="GFX89893.1"/>
    </source>
</evidence>
<proteinExistence type="predicted"/>
<name>A0A8X6UW07_TRICX</name>
<comment type="caution">
    <text evidence="1">The sequence shown here is derived from an EMBL/GenBank/DDBJ whole genome shotgun (WGS) entry which is preliminary data.</text>
</comment>
<sequence>MHSENCKANHFGKSGSMEVSESLHGLRCTKCLENGDSRAYKPVNETQPYGDTDAEIDKLQRYYGLNIRNNTDSINSIKRAIWATYFHKISTDAYPKHGLCPTNEDTLSEYNRTITPAKHIFGLLEDLDAKNGFIAPPLVSAYLLISFMTH</sequence>
<dbReference type="AlphaFoldDB" id="A0A8X6UW07"/>
<evidence type="ECO:0000313" key="2">
    <source>
        <dbReference type="Proteomes" id="UP000887159"/>
    </source>
</evidence>